<evidence type="ECO:0000313" key="5">
    <source>
        <dbReference type="EMBL" id="ACR79668.1"/>
    </source>
</evidence>
<accession>C5CH03</accession>
<reference evidence="5 6" key="2">
    <citation type="journal article" date="2011" name="J. Bacteriol.">
        <title>Genome Sequence of Kosmotoga olearia Strain TBF 19.5.1, a Thermophilic Bacterium with a Wide Growth Temperature Range, Isolated from the Troll B Oil Platform in the North Sea.</title>
        <authorList>
            <person name="Swithers K.S."/>
            <person name="Dipippo J.L."/>
            <person name="Bruce D.C."/>
            <person name="Detter C."/>
            <person name="Tapia R."/>
            <person name="Han S."/>
            <person name="Goodwin L.A."/>
            <person name="Han J."/>
            <person name="Woyke T."/>
            <person name="Pitluck S."/>
            <person name="Pennacchio L."/>
            <person name="Nolan M."/>
            <person name="Mikhailova N."/>
            <person name="Land M.L."/>
            <person name="Nesbo C.L."/>
            <person name="Gogarten J.P."/>
            <person name="Noll K.M."/>
        </authorList>
    </citation>
    <scope>NUCLEOTIDE SEQUENCE [LARGE SCALE GENOMIC DNA]</scope>
    <source>
        <strain evidence="6">ATCC BAA-1733 / DSM 21960 / TBF 19.5.1</strain>
    </source>
</reference>
<dbReference type="SUPFAM" id="SSF48334">
    <property type="entry name" value="DNA repair protein MutS, domain III"/>
    <property type="match status" value="1"/>
</dbReference>
<evidence type="ECO:0000256" key="1">
    <source>
        <dbReference type="ARBA" id="ARBA00022741"/>
    </source>
</evidence>
<keyword evidence="3" id="KW-0238">DNA-binding</keyword>
<name>C5CH03_KOSOT</name>
<keyword evidence="6" id="KW-1185">Reference proteome</keyword>
<dbReference type="GO" id="GO:0006298">
    <property type="term" value="P:mismatch repair"/>
    <property type="evidence" value="ECO:0007669"/>
    <property type="project" value="InterPro"/>
</dbReference>
<evidence type="ECO:0000259" key="4">
    <source>
        <dbReference type="SMART" id="SM00534"/>
    </source>
</evidence>
<dbReference type="HOGENOM" id="CLU_041770_0_0_0"/>
<dbReference type="PANTHER" id="PTHR11361:SF14">
    <property type="entry name" value="DNA MISMATCH REPAIR PROTEIN MUTS, TYPE 2"/>
    <property type="match status" value="1"/>
</dbReference>
<dbReference type="SUPFAM" id="SSF52540">
    <property type="entry name" value="P-loop containing nucleoside triphosphate hydrolases"/>
    <property type="match status" value="1"/>
</dbReference>
<sequence length="473" mass="53776">MIERDFAEKIGFTYIKNALDIITPMGRKHLESLEYLTDPEKIEAELRIFDEIARYIACNLSLKDNLKHRLCQLRDISGVVKRLGTGETFDDIALFEIKAFCIEAEELRRLLVTPPKSIEIPELSEVIRLLDPEGFGMKSFYIYDAYSVELAALRKRKRELEGLSDGDDVQVNEELNDLINRIGDIEDRIRTMLTERLSKYRELLEEALEKVGFLDFSLAKLEIIEKFGFIRPTVSDSVTEYVGLFEPQVSDELKKKGKEFQPVDIQLQPGVTLITGANMTGKTVLLRSLAVAQVLFQFGFYVPAKRAKIKPVDGVFFLSGDYQSFKHGLSSFAAEMIQLNTAVEFLKVGKRGLFLFDELARNTNPHEGKAIVKSVLRRFNSSKSFTVITTHYDGVSRGENVHHYMVKGLREDIDVSGEVKPETLTEYTDYSLVKVKGEYQVPREALKVATLLGVDPVIIETARELLDEETELH</sequence>
<dbReference type="STRING" id="521045.Kole_0960"/>
<protein>
    <submittedName>
        <fullName evidence="5">DNA mismatch repair protein MutS domain protein</fullName>
    </submittedName>
</protein>
<dbReference type="EMBL" id="CP001634">
    <property type="protein sequence ID" value="ACR79668.1"/>
    <property type="molecule type" value="Genomic_DNA"/>
</dbReference>
<dbReference type="AlphaFoldDB" id="C5CH03"/>
<proteinExistence type="predicted"/>
<dbReference type="PANTHER" id="PTHR11361">
    <property type="entry name" value="DNA MISMATCH REPAIR PROTEIN MUTS FAMILY MEMBER"/>
    <property type="match status" value="1"/>
</dbReference>
<keyword evidence="2" id="KW-0067">ATP-binding</keyword>
<feature type="domain" description="DNA mismatch repair proteins mutS family" evidence="4">
    <location>
        <begin position="269"/>
        <end position="467"/>
    </location>
</feature>
<keyword evidence="1" id="KW-0547">Nucleotide-binding</keyword>
<dbReference type="InterPro" id="IPR027417">
    <property type="entry name" value="P-loop_NTPase"/>
</dbReference>
<evidence type="ECO:0000313" key="6">
    <source>
        <dbReference type="Proteomes" id="UP000002382"/>
    </source>
</evidence>
<dbReference type="KEGG" id="kol:Kole_0960"/>
<dbReference type="GO" id="GO:0005524">
    <property type="term" value="F:ATP binding"/>
    <property type="evidence" value="ECO:0007669"/>
    <property type="project" value="UniProtKB-KW"/>
</dbReference>
<dbReference type="InterPro" id="IPR045076">
    <property type="entry name" value="MutS"/>
</dbReference>
<dbReference type="Gene3D" id="1.10.1420.10">
    <property type="match status" value="1"/>
</dbReference>
<dbReference type="eggNOG" id="COG1193">
    <property type="taxonomic scope" value="Bacteria"/>
</dbReference>
<organism evidence="5 6">
    <name type="scientific">Kosmotoga olearia (strain ATCC BAA-1733 / DSM 21960 / TBF 19.5.1)</name>
    <dbReference type="NCBI Taxonomy" id="521045"/>
    <lineage>
        <taxon>Bacteria</taxon>
        <taxon>Thermotogati</taxon>
        <taxon>Thermotogota</taxon>
        <taxon>Thermotogae</taxon>
        <taxon>Kosmotogales</taxon>
        <taxon>Kosmotogaceae</taxon>
        <taxon>Kosmotoga</taxon>
    </lineage>
</organism>
<gene>
    <name evidence="5" type="ordered locus">Kole_0960</name>
</gene>
<dbReference type="Proteomes" id="UP000002382">
    <property type="component" value="Chromosome"/>
</dbReference>
<dbReference type="InterPro" id="IPR000432">
    <property type="entry name" value="DNA_mismatch_repair_MutS_C"/>
</dbReference>
<dbReference type="InterPro" id="IPR036187">
    <property type="entry name" value="DNA_mismatch_repair_MutS_sf"/>
</dbReference>
<evidence type="ECO:0000256" key="3">
    <source>
        <dbReference type="ARBA" id="ARBA00023125"/>
    </source>
</evidence>
<dbReference type="Gene3D" id="3.40.50.300">
    <property type="entry name" value="P-loop containing nucleotide triphosphate hydrolases"/>
    <property type="match status" value="1"/>
</dbReference>
<dbReference type="GO" id="GO:0140664">
    <property type="term" value="F:ATP-dependent DNA damage sensor activity"/>
    <property type="evidence" value="ECO:0007669"/>
    <property type="project" value="InterPro"/>
</dbReference>
<dbReference type="Pfam" id="PF00488">
    <property type="entry name" value="MutS_V"/>
    <property type="match status" value="1"/>
</dbReference>
<dbReference type="GO" id="GO:0030983">
    <property type="term" value="F:mismatched DNA binding"/>
    <property type="evidence" value="ECO:0007669"/>
    <property type="project" value="InterPro"/>
</dbReference>
<reference evidence="5 6" key="1">
    <citation type="submission" date="2009-06" db="EMBL/GenBank/DDBJ databases">
        <title>Complete sequence of Thermotogales bacterium TBF 19.5.1.</title>
        <authorList>
            <consortium name="US DOE Joint Genome Institute"/>
            <person name="Lucas S."/>
            <person name="Copeland A."/>
            <person name="Lapidus A."/>
            <person name="Glavina del Rio T."/>
            <person name="Tice H."/>
            <person name="Bruce D."/>
            <person name="Goodwin L."/>
            <person name="Pitluck S."/>
            <person name="Chertkov O."/>
            <person name="Brettin T."/>
            <person name="Detter J.C."/>
            <person name="Han C."/>
            <person name="Schmutz J."/>
            <person name="Larimer F."/>
            <person name="Land M."/>
            <person name="Hauser L."/>
            <person name="Kyrpides N."/>
            <person name="Ovchinnikova G."/>
            <person name="Noll K."/>
        </authorList>
    </citation>
    <scope>NUCLEOTIDE SEQUENCE [LARGE SCALE GENOMIC DNA]</scope>
    <source>
        <strain evidence="6">ATCC BAA-1733 / DSM 21960 / TBF 19.5.1</strain>
    </source>
</reference>
<evidence type="ECO:0000256" key="2">
    <source>
        <dbReference type="ARBA" id="ARBA00022840"/>
    </source>
</evidence>
<dbReference type="OrthoDB" id="9777812at2"/>
<dbReference type="RefSeq" id="WP_015868330.1">
    <property type="nucleotide sequence ID" value="NC_012785.1"/>
</dbReference>
<dbReference type="SMART" id="SM00534">
    <property type="entry name" value="MUTSac"/>
    <property type="match status" value="1"/>
</dbReference>